<accession>A0ABD3AF84</accession>
<dbReference type="PANTHER" id="PTHR45931:SF16">
    <property type="entry name" value="RING_U-BOX SUPERFAMILY PROTEIN"/>
    <property type="match status" value="1"/>
</dbReference>
<feature type="domain" description="RING-type" evidence="5">
    <location>
        <begin position="243"/>
        <end position="284"/>
    </location>
</feature>
<name>A0ABD3AF84_9GENT</name>
<protein>
    <recommendedName>
        <fullName evidence="5">RING-type domain-containing protein</fullName>
    </recommendedName>
</protein>
<dbReference type="PANTHER" id="PTHR45931">
    <property type="entry name" value="SI:CH211-59O9.10"/>
    <property type="match status" value="1"/>
</dbReference>
<keyword evidence="7" id="KW-1185">Reference proteome</keyword>
<evidence type="ECO:0000313" key="6">
    <source>
        <dbReference type="EMBL" id="KAL3530304.1"/>
    </source>
</evidence>
<sequence>MAPTWLPPLNSHDQYFILVRISQSKEAAYHESHAANSLFLMNLRVFVEFISDARKNKHPSLNRSFSGLSLDVTNFALVCDDVTSASFAKEKIAETLYSFIPFELNKILCFVNHLKSNDMEEDNSMFALFGEDTGFVDKIWEFFCSMREKMLNEGKNCLPLELIVQKIVTLPDHELQAWNSWYDEKKRCDLNFERDFQEAISRERTEQELIDESTPAVSRGATKSSIENLEVVRLDCSSSRNFCSICQEELLMGSQATKLPCSHMFHGDCVVKWLQENHLCPYCRFSLPKL</sequence>
<dbReference type="EMBL" id="JBJUIK010000004">
    <property type="protein sequence ID" value="KAL3530304.1"/>
    <property type="molecule type" value="Genomic_DNA"/>
</dbReference>
<dbReference type="InterPro" id="IPR051834">
    <property type="entry name" value="RING_finger_E3_ligase"/>
</dbReference>
<dbReference type="Proteomes" id="UP001630127">
    <property type="component" value="Unassembled WGS sequence"/>
</dbReference>
<evidence type="ECO:0000259" key="5">
    <source>
        <dbReference type="PROSITE" id="PS50089"/>
    </source>
</evidence>
<dbReference type="PROSITE" id="PS50089">
    <property type="entry name" value="ZF_RING_2"/>
    <property type="match status" value="1"/>
</dbReference>
<reference evidence="6 7" key="1">
    <citation type="submission" date="2024-11" db="EMBL/GenBank/DDBJ databases">
        <title>A near-complete genome assembly of Cinchona calisaya.</title>
        <authorList>
            <person name="Lian D.C."/>
            <person name="Zhao X.W."/>
            <person name="Wei L."/>
        </authorList>
    </citation>
    <scope>NUCLEOTIDE SEQUENCE [LARGE SCALE GENOMIC DNA]</scope>
    <source>
        <tissue evidence="6">Nenye</tissue>
    </source>
</reference>
<dbReference type="SUPFAM" id="SSF57850">
    <property type="entry name" value="RING/U-box"/>
    <property type="match status" value="1"/>
</dbReference>
<keyword evidence="1" id="KW-0479">Metal-binding</keyword>
<keyword evidence="3" id="KW-0862">Zinc</keyword>
<evidence type="ECO:0000256" key="2">
    <source>
        <dbReference type="ARBA" id="ARBA00022771"/>
    </source>
</evidence>
<comment type="caution">
    <text evidence="6">The sequence shown here is derived from an EMBL/GenBank/DDBJ whole genome shotgun (WGS) entry which is preliminary data.</text>
</comment>
<dbReference type="Gene3D" id="3.30.40.10">
    <property type="entry name" value="Zinc/RING finger domain, C3HC4 (zinc finger)"/>
    <property type="match status" value="1"/>
</dbReference>
<dbReference type="Pfam" id="PF13639">
    <property type="entry name" value="zf-RING_2"/>
    <property type="match status" value="1"/>
</dbReference>
<dbReference type="InterPro" id="IPR013083">
    <property type="entry name" value="Znf_RING/FYVE/PHD"/>
</dbReference>
<evidence type="ECO:0000256" key="1">
    <source>
        <dbReference type="ARBA" id="ARBA00022723"/>
    </source>
</evidence>
<proteinExistence type="predicted"/>
<evidence type="ECO:0000256" key="4">
    <source>
        <dbReference type="PROSITE-ProRule" id="PRU00175"/>
    </source>
</evidence>
<evidence type="ECO:0000313" key="7">
    <source>
        <dbReference type="Proteomes" id="UP001630127"/>
    </source>
</evidence>
<keyword evidence="2 4" id="KW-0863">Zinc-finger</keyword>
<gene>
    <name evidence="6" type="ORF">ACH5RR_009626</name>
</gene>
<dbReference type="AlphaFoldDB" id="A0ABD3AF84"/>
<dbReference type="InterPro" id="IPR001841">
    <property type="entry name" value="Znf_RING"/>
</dbReference>
<evidence type="ECO:0000256" key="3">
    <source>
        <dbReference type="ARBA" id="ARBA00022833"/>
    </source>
</evidence>
<organism evidence="6 7">
    <name type="scientific">Cinchona calisaya</name>
    <dbReference type="NCBI Taxonomy" id="153742"/>
    <lineage>
        <taxon>Eukaryota</taxon>
        <taxon>Viridiplantae</taxon>
        <taxon>Streptophyta</taxon>
        <taxon>Embryophyta</taxon>
        <taxon>Tracheophyta</taxon>
        <taxon>Spermatophyta</taxon>
        <taxon>Magnoliopsida</taxon>
        <taxon>eudicotyledons</taxon>
        <taxon>Gunneridae</taxon>
        <taxon>Pentapetalae</taxon>
        <taxon>asterids</taxon>
        <taxon>lamiids</taxon>
        <taxon>Gentianales</taxon>
        <taxon>Rubiaceae</taxon>
        <taxon>Cinchonoideae</taxon>
        <taxon>Cinchoneae</taxon>
        <taxon>Cinchona</taxon>
    </lineage>
</organism>
<dbReference type="GO" id="GO:0008270">
    <property type="term" value="F:zinc ion binding"/>
    <property type="evidence" value="ECO:0007669"/>
    <property type="project" value="UniProtKB-KW"/>
</dbReference>
<dbReference type="SMART" id="SM00184">
    <property type="entry name" value="RING"/>
    <property type="match status" value="1"/>
</dbReference>